<keyword evidence="3" id="KW-1185">Reference proteome</keyword>
<evidence type="ECO:0000313" key="2">
    <source>
        <dbReference type="EMBL" id="MDI3421043.1"/>
    </source>
</evidence>
<accession>A0ABT6T0X6</accession>
<dbReference type="RefSeq" id="WP_282536911.1">
    <property type="nucleotide sequence ID" value="NZ_JASCIS010000021.1"/>
</dbReference>
<gene>
    <name evidence="2" type="ORF">QIT00_21220</name>
</gene>
<dbReference type="EMBL" id="JASCIS010000021">
    <property type="protein sequence ID" value="MDI3421043.1"/>
    <property type="molecule type" value="Genomic_DNA"/>
</dbReference>
<name>A0ABT6T0X6_9ACTN</name>
<proteinExistence type="predicted"/>
<sequence>MYSTPDGSKTLTAALNYVDDAALSMAAAFHQATQRLVEEVFGGGGQAGAAGEAGGQAGAAGEAGGAGGAADSAP</sequence>
<organism evidence="2 3">
    <name type="scientific">Streptomyces luteolus</name>
    <dbReference type="NCBI Taxonomy" id="3043615"/>
    <lineage>
        <taxon>Bacteria</taxon>
        <taxon>Bacillati</taxon>
        <taxon>Actinomycetota</taxon>
        <taxon>Actinomycetes</taxon>
        <taxon>Kitasatosporales</taxon>
        <taxon>Streptomycetaceae</taxon>
        <taxon>Streptomyces</taxon>
    </lineage>
</organism>
<reference evidence="2 3" key="1">
    <citation type="submission" date="2023-05" db="EMBL/GenBank/DDBJ databases">
        <title>Draft genome sequence of Streptomyces sp. B-S-A12 isolated from a cave soil in Thailand.</title>
        <authorList>
            <person name="Chamroensaksri N."/>
            <person name="Muangham S."/>
        </authorList>
    </citation>
    <scope>NUCLEOTIDE SEQUENCE [LARGE SCALE GENOMIC DNA]</scope>
    <source>
        <strain evidence="2 3">B-S-A12</strain>
    </source>
</reference>
<protein>
    <recommendedName>
        <fullName evidence="4">PE domain-containing protein</fullName>
    </recommendedName>
</protein>
<comment type="caution">
    <text evidence="2">The sequence shown here is derived from an EMBL/GenBank/DDBJ whole genome shotgun (WGS) entry which is preliminary data.</text>
</comment>
<feature type="region of interest" description="Disordered" evidence="1">
    <location>
        <begin position="45"/>
        <end position="74"/>
    </location>
</feature>
<evidence type="ECO:0000313" key="3">
    <source>
        <dbReference type="Proteomes" id="UP001237105"/>
    </source>
</evidence>
<dbReference type="Proteomes" id="UP001237105">
    <property type="component" value="Unassembled WGS sequence"/>
</dbReference>
<feature type="compositionally biased region" description="Gly residues" evidence="1">
    <location>
        <begin position="45"/>
        <end position="68"/>
    </location>
</feature>
<evidence type="ECO:0000256" key="1">
    <source>
        <dbReference type="SAM" id="MobiDB-lite"/>
    </source>
</evidence>
<evidence type="ECO:0008006" key="4">
    <source>
        <dbReference type="Google" id="ProtNLM"/>
    </source>
</evidence>